<dbReference type="GO" id="GO:0035861">
    <property type="term" value="C:site of double-strand break"/>
    <property type="evidence" value="ECO:0007669"/>
    <property type="project" value="TreeGrafter"/>
</dbReference>
<evidence type="ECO:0000256" key="1">
    <source>
        <dbReference type="SAM" id="MobiDB-lite"/>
    </source>
</evidence>
<comment type="caution">
    <text evidence="3">The sequence shown here is derived from an EMBL/GenBank/DDBJ whole genome shotgun (WGS) entry which is preliminary data.</text>
</comment>
<dbReference type="AlphaFoldDB" id="A0A9P4JQU4"/>
<proteinExistence type="predicted"/>
<reference evidence="3" key="1">
    <citation type="journal article" date="2020" name="Stud. Mycol.">
        <title>101 Dothideomycetes genomes: a test case for predicting lifestyles and emergence of pathogens.</title>
        <authorList>
            <person name="Haridas S."/>
            <person name="Albert R."/>
            <person name="Binder M."/>
            <person name="Bloem J."/>
            <person name="Labutti K."/>
            <person name="Salamov A."/>
            <person name="Andreopoulos B."/>
            <person name="Baker S."/>
            <person name="Barry K."/>
            <person name="Bills G."/>
            <person name="Bluhm B."/>
            <person name="Cannon C."/>
            <person name="Castanera R."/>
            <person name="Culley D."/>
            <person name="Daum C."/>
            <person name="Ezra D."/>
            <person name="Gonzalez J."/>
            <person name="Henrissat B."/>
            <person name="Kuo A."/>
            <person name="Liang C."/>
            <person name="Lipzen A."/>
            <person name="Lutzoni F."/>
            <person name="Magnuson J."/>
            <person name="Mondo S."/>
            <person name="Nolan M."/>
            <person name="Ohm R."/>
            <person name="Pangilinan J."/>
            <person name="Park H.-J."/>
            <person name="Ramirez L."/>
            <person name="Alfaro M."/>
            <person name="Sun H."/>
            <person name="Tritt A."/>
            <person name="Yoshinaga Y."/>
            <person name="Zwiers L.-H."/>
            <person name="Turgeon B."/>
            <person name="Goodwin S."/>
            <person name="Spatafora J."/>
            <person name="Crous P."/>
            <person name="Grigoriev I."/>
        </authorList>
    </citation>
    <scope>NUCLEOTIDE SEQUENCE</scope>
    <source>
        <strain evidence="3">ATCC 74209</strain>
    </source>
</reference>
<dbReference type="InterPro" id="IPR018838">
    <property type="entry name" value="ZGRF1-like_N"/>
</dbReference>
<feature type="compositionally biased region" description="Basic residues" evidence="1">
    <location>
        <begin position="141"/>
        <end position="150"/>
    </location>
</feature>
<evidence type="ECO:0000313" key="4">
    <source>
        <dbReference type="Proteomes" id="UP000799536"/>
    </source>
</evidence>
<dbReference type="PANTHER" id="PTHR28535:SF1">
    <property type="entry name" value="PROTEIN ZGRF1"/>
    <property type="match status" value="1"/>
</dbReference>
<sequence>MSLSQNTAPVTEFRCLFTHDLRRKQKRWQDGYLKFHTFNNRVMVYDTARNFLGDTYHKDSNEIHEGDELTLDKGIMVEVADAVGVTQTDLTPILEKKHSPHQKAAVPRPALQPATSNVVQRTVASNLAARNVSHLRHKSLNSLLGKKRAPIGKVDPHPKSPYEAR</sequence>
<dbReference type="Proteomes" id="UP000799536">
    <property type="component" value="Unassembled WGS sequence"/>
</dbReference>
<dbReference type="PANTHER" id="PTHR28535">
    <property type="entry name" value="ZINC FINGER GRF-TYPE CONTAINING 1"/>
    <property type="match status" value="1"/>
</dbReference>
<name>A0A9P4JQU4_9PLEO</name>
<dbReference type="GO" id="GO:0005634">
    <property type="term" value="C:nucleus"/>
    <property type="evidence" value="ECO:0007669"/>
    <property type="project" value="TreeGrafter"/>
</dbReference>
<feature type="region of interest" description="Disordered" evidence="1">
    <location>
        <begin position="141"/>
        <end position="165"/>
    </location>
</feature>
<dbReference type="InterPro" id="IPR052800">
    <property type="entry name" value="DNA_Repair_Helicase_ZGRF1"/>
</dbReference>
<dbReference type="EMBL" id="ML993901">
    <property type="protein sequence ID" value="KAF2203505.1"/>
    <property type="molecule type" value="Genomic_DNA"/>
</dbReference>
<gene>
    <name evidence="3" type="ORF">GQ43DRAFT_366735</name>
</gene>
<evidence type="ECO:0000313" key="3">
    <source>
        <dbReference type="EMBL" id="KAF2203505.1"/>
    </source>
</evidence>
<dbReference type="Pfam" id="PF10382">
    <property type="entry name" value="ZGRF1-like_N"/>
    <property type="match status" value="1"/>
</dbReference>
<organism evidence="3 4">
    <name type="scientific">Delitschia confertaspora ATCC 74209</name>
    <dbReference type="NCBI Taxonomy" id="1513339"/>
    <lineage>
        <taxon>Eukaryota</taxon>
        <taxon>Fungi</taxon>
        <taxon>Dikarya</taxon>
        <taxon>Ascomycota</taxon>
        <taxon>Pezizomycotina</taxon>
        <taxon>Dothideomycetes</taxon>
        <taxon>Pleosporomycetidae</taxon>
        <taxon>Pleosporales</taxon>
        <taxon>Delitschiaceae</taxon>
        <taxon>Delitschia</taxon>
    </lineage>
</organism>
<accession>A0A9P4JQU4</accession>
<protein>
    <recommendedName>
        <fullName evidence="2">5'-3' DNA helicase ZGRF1-like N-terminal domain-containing protein</fullName>
    </recommendedName>
</protein>
<dbReference type="OrthoDB" id="6513042at2759"/>
<feature type="domain" description="5'-3' DNA helicase ZGRF1-like N-terminal" evidence="2">
    <location>
        <begin position="10"/>
        <end position="90"/>
    </location>
</feature>
<dbReference type="GO" id="GO:0006302">
    <property type="term" value="P:double-strand break repair"/>
    <property type="evidence" value="ECO:0007669"/>
    <property type="project" value="TreeGrafter"/>
</dbReference>
<feature type="non-terminal residue" evidence="3">
    <location>
        <position position="165"/>
    </location>
</feature>
<evidence type="ECO:0000259" key="2">
    <source>
        <dbReference type="Pfam" id="PF10382"/>
    </source>
</evidence>
<keyword evidence="4" id="KW-1185">Reference proteome</keyword>
<feature type="compositionally biased region" description="Basic and acidic residues" evidence="1">
    <location>
        <begin position="154"/>
        <end position="165"/>
    </location>
</feature>